<dbReference type="SUPFAM" id="SSF49899">
    <property type="entry name" value="Concanavalin A-like lectins/glucanases"/>
    <property type="match status" value="1"/>
</dbReference>
<evidence type="ECO:0000256" key="5">
    <source>
        <dbReference type="ARBA" id="ARBA00022651"/>
    </source>
</evidence>
<keyword evidence="12" id="KW-0732">Signal</keyword>
<evidence type="ECO:0000256" key="11">
    <source>
        <dbReference type="RuleBase" id="RU362015"/>
    </source>
</evidence>
<evidence type="ECO:0000313" key="14">
    <source>
        <dbReference type="EMBL" id="KAK3046303.1"/>
    </source>
</evidence>
<dbReference type="InterPro" id="IPR033123">
    <property type="entry name" value="GH11_dom"/>
</dbReference>
<dbReference type="InterPro" id="IPR033119">
    <property type="entry name" value="GH11_AS_2"/>
</dbReference>
<evidence type="ECO:0000313" key="15">
    <source>
        <dbReference type="Proteomes" id="UP001271007"/>
    </source>
</evidence>
<comment type="similarity">
    <text evidence="3 10 11">Belongs to the glycosyl hydrolase 11 (cellulase G) family.</text>
</comment>
<keyword evidence="8 10" id="KW-0326">Glycosidase</keyword>
<dbReference type="GO" id="GO:0031176">
    <property type="term" value="F:endo-1,4-beta-xylanase activity"/>
    <property type="evidence" value="ECO:0007669"/>
    <property type="project" value="UniProtKB-UniRule"/>
</dbReference>
<feature type="chain" id="PRO_5042490120" description="Endo-1,4-beta-xylanase" evidence="12">
    <location>
        <begin position="20"/>
        <end position="239"/>
    </location>
</feature>
<comment type="caution">
    <text evidence="14">The sequence shown here is derived from an EMBL/GenBank/DDBJ whole genome shotgun (WGS) entry which is preliminary data.</text>
</comment>
<dbReference type="PANTHER" id="PTHR46828">
    <property type="entry name" value="ENDO-1,4-BETA-XYLANASE A-RELATED"/>
    <property type="match status" value="1"/>
</dbReference>
<dbReference type="InterPro" id="IPR013319">
    <property type="entry name" value="GH11/12"/>
</dbReference>
<evidence type="ECO:0000256" key="2">
    <source>
        <dbReference type="ARBA" id="ARBA00004851"/>
    </source>
</evidence>
<dbReference type="InterPro" id="IPR018208">
    <property type="entry name" value="GH11_AS_1"/>
</dbReference>
<sequence length="239" mass="25949">MVGSTSLLYALTAVAGVMSAPTPSGTDFEGIVEISEPGNETESLLMSRAGTPSSTGYNNGYCYSWWTDGGGTANYAMGSGSQYSVSWSNTGNFVGGKGWNPGNGRTINFGGNFSPNGNAYLTVYGWTHNPLIEYYIVENYRTYNPGNGAQFKGSFTQDGSNYNFYQNQRTNQPSIEGTRTFQQYWSVRQNKRSSGSVNVGAHFQKWASLNMGLGSHDYQIFATEGYQSSGSSEVYVQTS</sequence>
<dbReference type="PROSITE" id="PS00777">
    <property type="entry name" value="GH11_2"/>
    <property type="match status" value="1"/>
</dbReference>
<dbReference type="Proteomes" id="UP001271007">
    <property type="component" value="Unassembled WGS sequence"/>
</dbReference>
<evidence type="ECO:0000256" key="10">
    <source>
        <dbReference type="PROSITE-ProRule" id="PRU01097"/>
    </source>
</evidence>
<keyword evidence="6 10" id="KW-0378">Hydrolase</keyword>
<evidence type="ECO:0000256" key="9">
    <source>
        <dbReference type="ARBA" id="ARBA00023326"/>
    </source>
</evidence>
<feature type="active site" description="Proton donor" evidence="10">
    <location>
        <position position="224"/>
    </location>
</feature>
<feature type="domain" description="GH11" evidence="13">
    <location>
        <begin position="49"/>
        <end position="237"/>
    </location>
</feature>
<dbReference type="PROSITE" id="PS00776">
    <property type="entry name" value="GH11_1"/>
    <property type="match status" value="1"/>
</dbReference>
<evidence type="ECO:0000256" key="6">
    <source>
        <dbReference type="ARBA" id="ARBA00022801"/>
    </source>
</evidence>
<reference evidence="14" key="1">
    <citation type="submission" date="2023-04" db="EMBL/GenBank/DDBJ databases">
        <title>Black Yeasts Isolated from many extreme environments.</title>
        <authorList>
            <person name="Coleine C."/>
            <person name="Stajich J.E."/>
            <person name="Selbmann L."/>
        </authorList>
    </citation>
    <scope>NUCLEOTIDE SEQUENCE</scope>
    <source>
        <strain evidence="14">CCFEE 5312</strain>
    </source>
</reference>
<evidence type="ECO:0000256" key="1">
    <source>
        <dbReference type="ARBA" id="ARBA00000681"/>
    </source>
</evidence>
<evidence type="ECO:0000256" key="8">
    <source>
        <dbReference type="ARBA" id="ARBA00023295"/>
    </source>
</evidence>
<evidence type="ECO:0000256" key="12">
    <source>
        <dbReference type="SAM" id="SignalP"/>
    </source>
</evidence>
<dbReference type="Gene3D" id="2.60.120.180">
    <property type="match status" value="1"/>
</dbReference>
<evidence type="ECO:0000259" key="13">
    <source>
        <dbReference type="PROSITE" id="PS51761"/>
    </source>
</evidence>
<dbReference type="InterPro" id="IPR001137">
    <property type="entry name" value="Glyco_hydro_11"/>
</dbReference>
<dbReference type="Pfam" id="PF00457">
    <property type="entry name" value="Glyco_hydro_11"/>
    <property type="match status" value="1"/>
</dbReference>
<dbReference type="EMBL" id="JAWDJX010000101">
    <property type="protein sequence ID" value="KAK3046303.1"/>
    <property type="molecule type" value="Genomic_DNA"/>
</dbReference>
<dbReference type="AlphaFoldDB" id="A0AAJ0D588"/>
<dbReference type="PROSITE" id="PS51761">
    <property type="entry name" value="GH11_3"/>
    <property type="match status" value="1"/>
</dbReference>
<keyword evidence="9 10" id="KW-0624">Polysaccharide degradation</keyword>
<dbReference type="GO" id="GO:0045493">
    <property type="term" value="P:xylan catabolic process"/>
    <property type="evidence" value="ECO:0007669"/>
    <property type="project" value="UniProtKB-UniRule"/>
</dbReference>
<keyword evidence="5 10" id="KW-0858">Xylan degradation</keyword>
<evidence type="ECO:0000256" key="7">
    <source>
        <dbReference type="ARBA" id="ARBA00023277"/>
    </source>
</evidence>
<dbReference type="PRINTS" id="PR00911">
    <property type="entry name" value="GLHYDRLASE11"/>
</dbReference>
<dbReference type="EC" id="3.2.1.8" evidence="4 10"/>
<gene>
    <name evidence="14" type="ORF">LTR09_012211</name>
</gene>
<comment type="catalytic activity">
    <reaction evidence="1 10 11">
        <text>Endohydrolysis of (1-&gt;4)-beta-D-xylosidic linkages in xylans.</text>
        <dbReference type="EC" id="3.2.1.8"/>
    </reaction>
</comment>
<feature type="signal peptide" evidence="12">
    <location>
        <begin position="1"/>
        <end position="19"/>
    </location>
</feature>
<comment type="pathway">
    <text evidence="2 10 11">Glycan degradation; xylan degradation.</text>
</comment>
<dbReference type="PANTHER" id="PTHR46828:SF2">
    <property type="entry name" value="ENDO-1,4-BETA-XYLANASE A-RELATED"/>
    <property type="match status" value="1"/>
</dbReference>
<feature type="active site" description="Nucleophile" evidence="10">
    <location>
        <position position="133"/>
    </location>
</feature>
<dbReference type="InterPro" id="IPR013320">
    <property type="entry name" value="ConA-like_dom_sf"/>
</dbReference>
<dbReference type="FunFam" id="2.60.120.180:FF:000001">
    <property type="entry name" value="Endo-1,4-beta-xylanase"/>
    <property type="match status" value="1"/>
</dbReference>
<name>A0AAJ0D588_9PEZI</name>
<organism evidence="14 15">
    <name type="scientific">Extremus antarcticus</name>
    <dbReference type="NCBI Taxonomy" id="702011"/>
    <lineage>
        <taxon>Eukaryota</taxon>
        <taxon>Fungi</taxon>
        <taxon>Dikarya</taxon>
        <taxon>Ascomycota</taxon>
        <taxon>Pezizomycotina</taxon>
        <taxon>Dothideomycetes</taxon>
        <taxon>Dothideomycetidae</taxon>
        <taxon>Mycosphaerellales</taxon>
        <taxon>Extremaceae</taxon>
        <taxon>Extremus</taxon>
    </lineage>
</organism>
<protein>
    <recommendedName>
        <fullName evidence="4 10">Endo-1,4-beta-xylanase</fullName>
        <ecNumber evidence="4 10">3.2.1.8</ecNumber>
    </recommendedName>
</protein>
<accession>A0AAJ0D588</accession>
<evidence type="ECO:0000256" key="3">
    <source>
        <dbReference type="ARBA" id="ARBA00007792"/>
    </source>
</evidence>
<keyword evidence="15" id="KW-1185">Reference proteome</keyword>
<evidence type="ECO:0000256" key="4">
    <source>
        <dbReference type="ARBA" id="ARBA00012590"/>
    </source>
</evidence>
<proteinExistence type="inferred from homology"/>
<keyword evidence="7 10" id="KW-0119">Carbohydrate metabolism</keyword>